<dbReference type="AlphaFoldDB" id="M3B322"/>
<sequence length="200" mass="22126">MGNVGIGEEVIIEGSVGDWVGREGSSNMRAEVENQHENGRDFCEMRRGCERMMGSFDMNSRSATLFAFLPSYSTQRSAPWSTPQKAFSQYPSVHTSVWYGNRFRHWSLPSASVRPFAPKLAMALTPNPRSRACALRPRVVTLHMLIFFSSAAVYSKHIIDFFSHVSSPAAEVTSCSKTSNLGHTLPLSILGFLCSLLLSS</sequence>
<keyword evidence="2" id="KW-1185">Reference proteome</keyword>
<dbReference type="KEGG" id="pfj:MYCFIDRAFT_207056"/>
<gene>
    <name evidence="1" type="ORF">MYCFIDRAFT_207056</name>
</gene>
<dbReference type="VEuPathDB" id="FungiDB:MYCFIDRAFT_207056"/>
<dbReference type="GeneID" id="19336544"/>
<protein>
    <submittedName>
        <fullName evidence="1">Uncharacterized protein</fullName>
    </submittedName>
</protein>
<evidence type="ECO:0000313" key="1">
    <source>
        <dbReference type="EMBL" id="EME83768.1"/>
    </source>
</evidence>
<dbReference type="HOGENOM" id="CLU_1366766_0_0_1"/>
<accession>M3B322</accession>
<dbReference type="EMBL" id="KB446557">
    <property type="protein sequence ID" value="EME83768.1"/>
    <property type="molecule type" value="Genomic_DNA"/>
</dbReference>
<evidence type="ECO:0000313" key="2">
    <source>
        <dbReference type="Proteomes" id="UP000016932"/>
    </source>
</evidence>
<reference evidence="1 2" key="1">
    <citation type="journal article" date="2012" name="PLoS Pathog.">
        <title>Diverse lifestyles and strategies of plant pathogenesis encoded in the genomes of eighteen Dothideomycetes fungi.</title>
        <authorList>
            <person name="Ohm R.A."/>
            <person name="Feau N."/>
            <person name="Henrissat B."/>
            <person name="Schoch C.L."/>
            <person name="Horwitz B.A."/>
            <person name="Barry K.W."/>
            <person name="Condon B.J."/>
            <person name="Copeland A.C."/>
            <person name="Dhillon B."/>
            <person name="Glaser F."/>
            <person name="Hesse C.N."/>
            <person name="Kosti I."/>
            <person name="LaButti K."/>
            <person name="Lindquist E.A."/>
            <person name="Lucas S."/>
            <person name="Salamov A.A."/>
            <person name="Bradshaw R.E."/>
            <person name="Ciuffetti L."/>
            <person name="Hamelin R.C."/>
            <person name="Kema G.H.J."/>
            <person name="Lawrence C."/>
            <person name="Scott J.A."/>
            <person name="Spatafora J.W."/>
            <person name="Turgeon B.G."/>
            <person name="de Wit P.J.G.M."/>
            <person name="Zhong S."/>
            <person name="Goodwin S.B."/>
            <person name="Grigoriev I.V."/>
        </authorList>
    </citation>
    <scope>NUCLEOTIDE SEQUENCE [LARGE SCALE GENOMIC DNA]</scope>
    <source>
        <strain evidence="1 2">CIRAD86</strain>
    </source>
</reference>
<name>M3B322_PSEFD</name>
<dbReference type="RefSeq" id="XP_007924417.1">
    <property type="nucleotide sequence ID" value="XM_007926226.1"/>
</dbReference>
<dbReference type="Proteomes" id="UP000016932">
    <property type="component" value="Unassembled WGS sequence"/>
</dbReference>
<organism evidence="1 2">
    <name type="scientific">Pseudocercospora fijiensis (strain CIRAD86)</name>
    <name type="common">Black leaf streak disease fungus</name>
    <name type="synonym">Mycosphaerella fijiensis</name>
    <dbReference type="NCBI Taxonomy" id="383855"/>
    <lineage>
        <taxon>Eukaryota</taxon>
        <taxon>Fungi</taxon>
        <taxon>Dikarya</taxon>
        <taxon>Ascomycota</taxon>
        <taxon>Pezizomycotina</taxon>
        <taxon>Dothideomycetes</taxon>
        <taxon>Dothideomycetidae</taxon>
        <taxon>Mycosphaerellales</taxon>
        <taxon>Mycosphaerellaceae</taxon>
        <taxon>Pseudocercospora</taxon>
    </lineage>
</organism>
<proteinExistence type="predicted"/>